<dbReference type="GO" id="GO:0030198">
    <property type="term" value="P:extracellular matrix organization"/>
    <property type="evidence" value="ECO:0007669"/>
    <property type="project" value="TreeGrafter"/>
</dbReference>
<keyword evidence="2" id="KW-0272">Extracellular matrix</keyword>
<dbReference type="Proteomes" id="UP000694621">
    <property type="component" value="Unplaced"/>
</dbReference>
<feature type="compositionally biased region" description="Low complexity" evidence="3">
    <location>
        <begin position="165"/>
        <end position="179"/>
    </location>
</feature>
<reference evidence="4" key="1">
    <citation type="submission" date="2025-08" db="UniProtKB">
        <authorList>
            <consortium name="Ensembl"/>
        </authorList>
    </citation>
    <scope>IDENTIFICATION</scope>
</reference>
<dbReference type="AlphaFoldDB" id="A0A8B9L5U5"/>
<accession>A0A8B9L5U5</accession>
<protein>
    <recommendedName>
        <fullName evidence="6">Transposase Tc1-like domain-containing protein</fullName>
    </recommendedName>
</protein>
<evidence type="ECO:0000313" key="4">
    <source>
        <dbReference type="Ensembl" id="ENSAMXP00005044154.1"/>
    </source>
</evidence>
<dbReference type="SUPFAM" id="SSF46689">
    <property type="entry name" value="Homeodomain-like"/>
    <property type="match status" value="1"/>
</dbReference>
<dbReference type="InterPro" id="IPR009057">
    <property type="entry name" value="Homeodomain-like_sf"/>
</dbReference>
<dbReference type="PANTHER" id="PTHR24023:SF1082">
    <property type="entry name" value="COLLAGEN TRIPLE HELIX REPEAT"/>
    <property type="match status" value="1"/>
</dbReference>
<dbReference type="Pfam" id="PF01391">
    <property type="entry name" value="Collagen"/>
    <property type="match status" value="1"/>
</dbReference>
<feature type="region of interest" description="Disordered" evidence="3">
    <location>
        <begin position="141"/>
        <end position="186"/>
    </location>
</feature>
<sequence>MGDIPEFKRGHIVGARLAGASVTKTASLCDVSRATVSMVMSAYHQEGTTTSNRINCGHCKRKLSERDVRVLTRIVSKKHKTKADQIMAEFNVHLNSPVSTRTVRHHNKLLWSKTRCFSFIVQPLYVLIVLFRLQGVRGFPGDPGPTGEKGVGEPGPKGDPGSQGVPGEPGAPGEDGPMGSKVGMIT</sequence>
<dbReference type="PANTHER" id="PTHR24023">
    <property type="entry name" value="COLLAGEN ALPHA"/>
    <property type="match status" value="1"/>
</dbReference>
<evidence type="ECO:0000256" key="3">
    <source>
        <dbReference type="SAM" id="MobiDB-lite"/>
    </source>
</evidence>
<dbReference type="GO" id="GO:0005615">
    <property type="term" value="C:extracellular space"/>
    <property type="evidence" value="ECO:0007669"/>
    <property type="project" value="TreeGrafter"/>
</dbReference>
<name>A0A8B9L5U5_ASTMX</name>
<evidence type="ECO:0000256" key="1">
    <source>
        <dbReference type="ARBA" id="ARBA00004498"/>
    </source>
</evidence>
<proteinExistence type="predicted"/>
<dbReference type="GO" id="GO:0031012">
    <property type="term" value="C:extracellular matrix"/>
    <property type="evidence" value="ECO:0007669"/>
    <property type="project" value="TreeGrafter"/>
</dbReference>
<dbReference type="Ensembl" id="ENSAMXT00005047975.1">
    <property type="protein sequence ID" value="ENSAMXP00005044154.1"/>
    <property type="gene ID" value="ENSAMXG00005020502.1"/>
</dbReference>
<evidence type="ECO:0000313" key="5">
    <source>
        <dbReference type="Proteomes" id="UP000694621"/>
    </source>
</evidence>
<evidence type="ECO:0000256" key="2">
    <source>
        <dbReference type="ARBA" id="ARBA00022530"/>
    </source>
</evidence>
<dbReference type="InterPro" id="IPR008160">
    <property type="entry name" value="Collagen"/>
</dbReference>
<keyword evidence="2" id="KW-0964">Secreted</keyword>
<evidence type="ECO:0008006" key="6">
    <source>
        <dbReference type="Google" id="ProtNLM"/>
    </source>
</evidence>
<dbReference type="GO" id="GO:0030020">
    <property type="term" value="F:extracellular matrix structural constituent conferring tensile strength"/>
    <property type="evidence" value="ECO:0007669"/>
    <property type="project" value="TreeGrafter"/>
</dbReference>
<comment type="subcellular location">
    <subcellularLocation>
        <location evidence="1">Secreted</location>
        <location evidence="1">Extracellular space</location>
        <location evidence="1">Extracellular matrix</location>
    </subcellularLocation>
</comment>
<organism evidence="4 5">
    <name type="scientific">Astyanax mexicanus</name>
    <name type="common">Blind cave fish</name>
    <name type="synonym">Astyanax fasciatus mexicanus</name>
    <dbReference type="NCBI Taxonomy" id="7994"/>
    <lineage>
        <taxon>Eukaryota</taxon>
        <taxon>Metazoa</taxon>
        <taxon>Chordata</taxon>
        <taxon>Craniata</taxon>
        <taxon>Vertebrata</taxon>
        <taxon>Euteleostomi</taxon>
        <taxon>Actinopterygii</taxon>
        <taxon>Neopterygii</taxon>
        <taxon>Teleostei</taxon>
        <taxon>Ostariophysi</taxon>
        <taxon>Characiformes</taxon>
        <taxon>Characoidei</taxon>
        <taxon>Acestrorhamphidae</taxon>
        <taxon>Acestrorhamphinae</taxon>
        <taxon>Astyanax</taxon>
    </lineage>
</organism>
<dbReference type="InterPro" id="IPR050149">
    <property type="entry name" value="Collagen_superfamily"/>
</dbReference>